<dbReference type="GO" id="GO:0045454">
    <property type="term" value="P:cell redox homeostasis"/>
    <property type="evidence" value="ECO:0007669"/>
    <property type="project" value="TreeGrafter"/>
</dbReference>
<evidence type="ECO:0000256" key="1">
    <source>
        <dbReference type="SAM" id="MobiDB-lite"/>
    </source>
</evidence>
<organism evidence="5 6">
    <name type="scientific">Sulfurifustis variabilis</name>
    <dbReference type="NCBI Taxonomy" id="1675686"/>
    <lineage>
        <taxon>Bacteria</taxon>
        <taxon>Pseudomonadati</taxon>
        <taxon>Pseudomonadota</taxon>
        <taxon>Gammaproteobacteria</taxon>
        <taxon>Acidiferrobacterales</taxon>
        <taxon>Acidiferrobacteraceae</taxon>
        <taxon>Sulfurifustis</taxon>
    </lineage>
</organism>
<evidence type="ECO:0000259" key="4">
    <source>
        <dbReference type="Pfam" id="PF13511"/>
    </source>
</evidence>
<dbReference type="CDD" id="cd02976">
    <property type="entry name" value="NrdH"/>
    <property type="match status" value="1"/>
</dbReference>
<dbReference type="EMBL" id="AP014936">
    <property type="protein sequence ID" value="BAU46716.1"/>
    <property type="molecule type" value="Genomic_DNA"/>
</dbReference>
<sequence>MHLRALLILLAALGAASAAHGQKLYKWVDKEGRVSYHDQPPPTDDYRVEEKQLGGRARVAVDNEAMAAAAEKSPVVLYAAPRCGSCDTARTYLQKRGIPFTEKNVEGDRKLQEELIKQAGGLAVPTITVGSKVMRGYLESLLEGELDQAGYPRPEEPEKADAADAAETQEAAKADQ</sequence>
<keyword evidence="6" id="KW-1185">Reference proteome</keyword>
<dbReference type="InterPro" id="IPR051548">
    <property type="entry name" value="Grx-like_ET"/>
</dbReference>
<feature type="domain" description="DUF4124" evidence="4">
    <location>
        <begin position="12"/>
        <end position="60"/>
    </location>
</feature>
<dbReference type="InterPro" id="IPR025392">
    <property type="entry name" value="DUF4124"/>
</dbReference>
<dbReference type="Pfam" id="PF13511">
    <property type="entry name" value="DUF4124"/>
    <property type="match status" value="1"/>
</dbReference>
<evidence type="ECO:0000259" key="3">
    <source>
        <dbReference type="Pfam" id="PF00462"/>
    </source>
</evidence>
<dbReference type="InterPro" id="IPR036249">
    <property type="entry name" value="Thioredoxin-like_sf"/>
</dbReference>
<dbReference type="AlphaFoldDB" id="A0A1B4UZX5"/>
<dbReference type="RefSeq" id="WP_096457334.1">
    <property type="nucleotide sequence ID" value="NZ_AP014936.1"/>
</dbReference>
<feature type="chain" id="PRO_5008571037" evidence="2">
    <location>
        <begin position="22"/>
        <end position="176"/>
    </location>
</feature>
<accession>A0A1B4UZX5</accession>
<dbReference type="Pfam" id="PF00462">
    <property type="entry name" value="Glutaredoxin"/>
    <property type="match status" value="1"/>
</dbReference>
<proteinExistence type="predicted"/>
<gene>
    <name evidence="5" type="ORF">SVA_0134</name>
</gene>
<dbReference type="InterPro" id="IPR002109">
    <property type="entry name" value="Glutaredoxin"/>
</dbReference>
<evidence type="ECO:0000256" key="2">
    <source>
        <dbReference type="SAM" id="SignalP"/>
    </source>
</evidence>
<keyword evidence="2" id="KW-0732">Signal</keyword>
<feature type="compositionally biased region" description="Basic and acidic residues" evidence="1">
    <location>
        <begin position="153"/>
        <end position="162"/>
    </location>
</feature>
<dbReference type="KEGG" id="sva:SVA_0134"/>
<feature type="domain" description="Glutaredoxin" evidence="3">
    <location>
        <begin position="75"/>
        <end position="133"/>
    </location>
</feature>
<name>A0A1B4UZX5_9GAMM</name>
<dbReference type="Gene3D" id="3.40.30.10">
    <property type="entry name" value="Glutaredoxin"/>
    <property type="match status" value="1"/>
</dbReference>
<evidence type="ECO:0000313" key="6">
    <source>
        <dbReference type="Proteomes" id="UP000218899"/>
    </source>
</evidence>
<dbReference type="GO" id="GO:0009055">
    <property type="term" value="F:electron transfer activity"/>
    <property type="evidence" value="ECO:0007669"/>
    <property type="project" value="TreeGrafter"/>
</dbReference>
<reference evidence="5 6" key="1">
    <citation type="submission" date="2015-08" db="EMBL/GenBank/DDBJ databases">
        <title>Complete genome sequence of Sulfurifustis variabilis.</title>
        <authorList>
            <person name="Miura A."/>
            <person name="Kojima H."/>
            <person name="Fukui M."/>
        </authorList>
    </citation>
    <scope>NUCLEOTIDE SEQUENCE [LARGE SCALE GENOMIC DNA]</scope>
    <source>
        <strain evidence="6">skN76</strain>
    </source>
</reference>
<protein>
    <submittedName>
        <fullName evidence="5">Glutaredoxin</fullName>
    </submittedName>
</protein>
<dbReference type="PANTHER" id="PTHR34386:SF1">
    <property type="entry name" value="GLUTAREDOXIN-LIKE PROTEIN NRDH"/>
    <property type="match status" value="1"/>
</dbReference>
<dbReference type="PROSITE" id="PS51354">
    <property type="entry name" value="GLUTAREDOXIN_2"/>
    <property type="match status" value="1"/>
</dbReference>
<dbReference type="Proteomes" id="UP000218899">
    <property type="component" value="Chromosome"/>
</dbReference>
<feature type="region of interest" description="Disordered" evidence="1">
    <location>
        <begin position="148"/>
        <end position="176"/>
    </location>
</feature>
<dbReference type="PANTHER" id="PTHR34386">
    <property type="entry name" value="GLUTAREDOXIN"/>
    <property type="match status" value="1"/>
</dbReference>
<feature type="signal peptide" evidence="2">
    <location>
        <begin position="1"/>
        <end position="21"/>
    </location>
</feature>
<dbReference type="OrthoDB" id="7064973at2"/>
<dbReference type="SUPFAM" id="SSF52833">
    <property type="entry name" value="Thioredoxin-like"/>
    <property type="match status" value="1"/>
</dbReference>
<evidence type="ECO:0000313" key="5">
    <source>
        <dbReference type="EMBL" id="BAU46716.1"/>
    </source>
</evidence>